<reference evidence="5 6" key="1">
    <citation type="submission" date="2018-07" db="EMBL/GenBank/DDBJ databases">
        <title>Desertimonas flava gen. nov. sp. nov.</title>
        <authorList>
            <person name="Liu S."/>
        </authorList>
    </citation>
    <scope>NUCLEOTIDE SEQUENCE [LARGE SCALE GENOMIC DNA]</scope>
    <source>
        <strain evidence="5 6">16Sb5-5</strain>
    </source>
</reference>
<gene>
    <name evidence="5" type="ORF">DT076_06005</name>
</gene>
<evidence type="ECO:0000313" key="5">
    <source>
        <dbReference type="EMBL" id="RCK70224.1"/>
    </source>
</evidence>
<evidence type="ECO:0000256" key="3">
    <source>
        <dbReference type="ARBA" id="ARBA00023163"/>
    </source>
</evidence>
<comment type="caution">
    <text evidence="5">The sequence shown here is derived from an EMBL/GenBank/DDBJ whole genome shotgun (WGS) entry which is preliminary data.</text>
</comment>
<evidence type="ECO:0000313" key="6">
    <source>
        <dbReference type="Proteomes" id="UP000252770"/>
    </source>
</evidence>
<dbReference type="GO" id="GO:0000976">
    <property type="term" value="F:transcription cis-regulatory region binding"/>
    <property type="evidence" value="ECO:0007669"/>
    <property type="project" value="TreeGrafter"/>
</dbReference>
<dbReference type="Gene3D" id="3.40.50.2300">
    <property type="match status" value="2"/>
</dbReference>
<dbReference type="SUPFAM" id="SSF53822">
    <property type="entry name" value="Periplasmic binding protein-like I"/>
    <property type="match status" value="1"/>
</dbReference>
<name>A0A367YWH2_9ACTN</name>
<keyword evidence="1" id="KW-0805">Transcription regulation</keyword>
<dbReference type="CDD" id="cd06267">
    <property type="entry name" value="PBP1_LacI_sugar_binding-like"/>
    <property type="match status" value="1"/>
</dbReference>
<keyword evidence="2" id="KW-0238">DNA-binding</keyword>
<dbReference type="Gene3D" id="1.10.260.40">
    <property type="entry name" value="lambda repressor-like DNA-binding domains"/>
    <property type="match status" value="1"/>
</dbReference>
<dbReference type="InterPro" id="IPR001761">
    <property type="entry name" value="Peripla_BP/Lac1_sug-bd_dom"/>
</dbReference>
<keyword evidence="6" id="KW-1185">Reference proteome</keyword>
<dbReference type="CDD" id="cd01392">
    <property type="entry name" value="HTH_LacI"/>
    <property type="match status" value="1"/>
</dbReference>
<dbReference type="InterPro" id="IPR010982">
    <property type="entry name" value="Lambda_DNA-bd_dom_sf"/>
</dbReference>
<dbReference type="Pfam" id="PF00532">
    <property type="entry name" value="Peripla_BP_1"/>
    <property type="match status" value="1"/>
</dbReference>
<keyword evidence="3" id="KW-0804">Transcription</keyword>
<evidence type="ECO:0000259" key="4">
    <source>
        <dbReference type="PROSITE" id="PS50932"/>
    </source>
</evidence>
<dbReference type="PROSITE" id="PS50932">
    <property type="entry name" value="HTH_LACI_2"/>
    <property type="match status" value="1"/>
</dbReference>
<protein>
    <submittedName>
        <fullName evidence="5">LacI family transcriptional regulator</fullName>
    </submittedName>
</protein>
<evidence type="ECO:0000256" key="1">
    <source>
        <dbReference type="ARBA" id="ARBA00023015"/>
    </source>
</evidence>
<dbReference type="SUPFAM" id="SSF47413">
    <property type="entry name" value="lambda repressor-like DNA-binding domains"/>
    <property type="match status" value="1"/>
</dbReference>
<dbReference type="GO" id="GO:0003700">
    <property type="term" value="F:DNA-binding transcription factor activity"/>
    <property type="evidence" value="ECO:0007669"/>
    <property type="project" value="TreeGrafter"/>
</dbReference>
<dbReference type="Pfam" id="PF00356">
    <property type="entry name" value="LacI"/>
    <property type="match status" value="1"/>
</dbReference>
<dbReference type="InterPro" id="IPR028082">
    <property type="entry name" value="Peripla_BP_I"/>
</dbReference>
<dbReference type="EMBL" id="QOUI01000003">
    <property type="protein sequence ID" value="RCK70224.1"/>
    <property type="molecule type" value="Genomic_DNA"/>
</dbReference>
<dbReference type="AlphaFoldDB" id="A0A367YWH2"/>
<dbReference type="PANTHER" id="PTHR30146">
    <property type="entry name" value="LACI-RELATED TRANSCRIPTIONAL REPRESSOR"/>
    <property type="match status" value="1"/>
</dbReference>
<feature type="domain" description="HTH lacI-type" evidence="4">
    <location>
        <begin position="1"/>
        <end position="53"/>
    </location>
</feature>
<dbReference type="PANTHER" id="PTHR30146:SF109">
    <property type="entry name" value="HTH-TYPE TRANSCRIPTIONAL REGULATOR GALS"/>
    <property type="match status" value="1"/>
</dbReference>
<dbReference type="SMART" id="SM00354">
    <property type="entry name" value="HTH_LACI"/>
    <property type="match status" value="1"/>
</dbReference>
<sequence length="328" mass="34903">MRDVAAHAGVSPMTVSRTLRDEPTVDPALRARVLAAVDALGYRRNDWARGLRAGRATGLLGLVVTNLGNPFYSQLATGVEEVAAEHGLQVLLGTSGEDGSRERAVVDGLASRRVEGLVVVPAGADQDHLSRASLHDLPVVLATSRGSSPEVDSVVVDDFGGAREASRQLVLEGHRRTAFLGLPHPSWPGAERRRGFLAGQTECGVEVAEDLLVDLPAETAAADARMWRLMAAPDPPTAVLAANNRNTLAACRWVAAAGVPLRVVGFDDIATAPLLAMPVSLVTYAPAEVGRRAAALLLQRLRSREELPPQHEVVATHLVHHGDPLRRR</sequence>
<dbReference type="Proteomes" id="UP000252770">
    <property type="component" value="Unassembled WGS sequence"/>
</dbReference>
<dbReference type="InterPro" id="IPR000843">
    <property type="entry name" value="HTH_LacI"/>
</dbReference>
<organism evidence="5 6">
    <name type="scientific">Desertihabitans brevis</name>
    <dbReference type="NCBI Taxonomy" id="2268447"/>
    <lineage>
        <taxon>Bacteria</taxon>
        <taxon>Bacillati</taxon>
        <taxon>Actinomycetota</taxon>
        <taxon>Actinomycetes</taxon>
        <taxon>Propionibacteriales</taxon>
        <taxon>Propionibacteriaceae</taxon>
        <taxon>Desertihabitans</taxon>
    </lineage>
</organism>
<accession>A0A367YWH2</accession>
<evidence type="ECO:0000256" key="2">
    <source>
        <dbReference type="ARBA" id="ARBA00023125"/>
    </source>
</evidence>
<proteinExistence type="predicted"/>